<dbReference type="OrthoDB" id="6893199at2"/>
<reference evidence="1 2" key="1">
    <citation type="journal article" date="2012" name="Int. J. Syst. Evol. Microbiol.">
        <title>Vibrio caribbeanicus sp. nov., isolated from the marine sponge Scleritoderma cyanea.</title>
        <authorList>
            <person name="Hoffmann M."/>
            <person name="Monday S.R."/>
            <person name="Allard M.W."/>
            <person name="Strain E.A."/>
            <person name="Whittaker P."/>
            <person name="Naum M."/>
            <person name="McCarthy P.J."/>
            <person name="Lopez J.V."/>
            <person name="Fischer M."/>
            <person name="Brown E.W."/>
        </authorList>
    </citation>
    <scope>NUCLEOTIDE SEQUENCE [LARGE SCALE GENOMIC DNA]</scope>
    <source>
        <strain evidence="1 2">ATCC 700023</strain>
    </source>
</reference>
<accession>F9S7K1</accession>
<organism evidence="1 2">
    <name type="scientific">Vibrio ichthyoenteri ATCC 700023</name>
    <dbReference type="NCBI Taxonomy" id="870968"/>
    <lineage>
        <taxon>Bacteria</taxon>
        <taxon>Pseudomonadati</taxon>
        <taxon>Pseudomonadota</taxon>
        <taxon>Gammaproteobacteria</taxon>
        <taxon>Vibrionales</taxon>
        <taxon>Vibrionaceae</taxon>
        <taxon>Vibrio</taxon>
    </lineage>
</organism>
<dbReference type="PROSITE" id="PS51257">
    <property type="entry name" value="PROKAR_LIPOPROTEIN"/>
    <property type="match status" value="1"/>
</dbReference>
<dbReference type="EMBL" id="AFWF01000294">
    <property type="protein sequence ID" value="EGU31297.1"/>
    <property type="molecule type" value="Genomic_DNA"/>
</dbReference>
<name>F9S7K1_9VIBR</name>
<dbReference type="AlphaFoldDB" id="F9S7K1"/>
<evidence type="ECO:0008006" key="3">
    <source>
        <dbReference type="Google" id="ProtNLM"/>
    </source>
</evidence>
<dbReference type="Proteomes" id="UP000004605">
    <property type="component" value="Unassembled WGS sequence"/>
</dbReference>
<protein>
    <recommendedName>
        <fullName evidence="3">Lipoprotein</fullName>
    </recommendedName>
</protein>
<sequence>MKKILPLIIITLLSGCGAIDNAVRNDSSIQEKTAFALGTTAEKITIENRKGDLMAVRFNAKYAGRVYQCYYTSAGITSDVLCSPTDGKAMPTSQQCNALLKAAGRC</sequence>
<dbReference type="RefSeq" id="WP_006714459.1">
    <property type="nucleotide sequence ID" value="NZ_AFWF01000294.1"/>
</dbReference>
<evidence type="ECO:0000313" key="2">
    <source>
        <dbReference type="Proteomes" id="UP000004605"/>
    </source>
</evidence>
<proteinExistence type="predicted"/>
<keyword evidence="2" id="KW-1185">Reference proteome</keyword>
<evidence type="ECO:0000313" key="1">
    <source>
        <dbReference type="EMBL" id="EGU31297.1"/>
    </source>
</evidence>
<comment type="caution">
    <text evidence="1">The sequence shown here is derived from an EMBL/GenBank/DDBJ whole genome shotgun (WGS) entry which is preliminary data.</text>
</comment>
<gene>
    <name evidence="1" type="ORF">VII00023_22979</name>
</gene>